<dbReference type="Pfam" id="PF02779">
    <property type="entry name" value="Transket_pyr"/>
    <property type="match status" value="1"/>
</dbReference>
<evidence type="ECO:0000256" key="8">
    <source>
        <dbReference type="ARBA" id="ARBA00023052"/>
    </source>
</evidence>
<reference evidence="13" key="1">
    <citation type="journal article" date="2012" name="J. Microbiol. Biotechnol.">
        <title>Ramlibacter ginsenosidimutans sp. nov., with ginsenoside-converting activity.</title>
        <authorList>
            <person name="Wang L."/>
            <person name="An D.S."/>
            <person name="Kim S.G."/>
            <person name="Jin F.X."/>
            <person name="Kim S.C."/>
            <person name="Lee S.T."/>
            <person name="Im W.T."/>
        </authorList>
    </citation>
    <scope>NUCLEOTIDE SEQUENCE</scope>
    <source>
        <strain evidence="13">KACC 17527</strain>
    </source>
</reference>
<evidence type="ECO:0000256" key="5">
    <source>
        <dbReference type="ARBA" id="ARBA00012280"/>
    </source>
</evidence>
<dbReference type="GO" id="GO:0030976">
    <property type="term" value="F:thiamine pyrophosphate binding"/>
    <property type="evidence" value="ECO:0007669"/>
    <property type="project" value="InterPro"/>
</dbReference>
<dbReference type="CDD" id="cd02016">
    <property type="entry name" value="TPP_E1_OGDC_like"/>
    <property type="match status" value="1"/>
</dbReference>
<evidence type="ECO:0000256" key="4">
    <source>
        <dbReference type="ARBA" id="ARBA00011301"/>
    </source>
</evidence>
<dbReference type="GO" id="GO:0004591">
    <property type="term" value="F:oxoglutarate dehydrogenase (succinyl-transferring) activity"/>
    <property type="evidence" value="ECO:0007669"/>
    <property type="project" value="UniProtKB-EC"/>
</dbReference>
<dbReference type="Gene3D" id="3.40.50.12470">
    <property type="match status" value="1"/>
</dbReference>
<comment type="catalytic activity">
    <reaction evidence="11">
        <text>N(6)-[(R)-lipoyl]-L-lysyl-[protein] + 2-oxoglutarate + H(+) = N(6)-[(R)-S(8)-succinyldihydrolipoyl]-L-lysyl-[protein] + CO2</text>
        <dbReference type="Rhea" id="RHEA:12188"/>
        <dbReference type="Rhea" id="RHEA-COMP:10474"/>
        <dbReference type="Rhea" id="RHEA-COMP:20092"/>
        <dbReference type="ChEBI" id="CHEBI:15378"/>
        <dbReference type="ChEBI" id="CHEBI:16526"/>
        <dbReference type="ChEBI" id="CHEBI:16810"/>
        <dbReference type="ChEBI" id="CHEBI:83099"/>
        <dbReference type="ChEBI" id="CHEBI:83120"/>
        <dbReference type="EC" id="1.2.4.2"/>
    </reaction>
</comment>
<dbReference type="InterPro" id="IPR001017">
    <property type="entry name" value="DH_E1"/>
</dbReference>
<dbReference type="InterPro" id="IPR011603">
    <property type="entry name" value="2oxoglutarate_DH_E1"/>
</dbReference>
<reference evidence="13" key="2">
    <citation type="submission" date="2021-01" db="EMBL/GenBank/DDBJ databases">
        <authorList>
            <person name="Kang M."/>
        </authorList>
    </citation>
    <scope>NUCLEOTIDE SEQUENCE</scope>
    <source>
        <strain evidence="13">KACC 17527</strain>
    </source>
</reference>
<keyword evidence="7 13" id="KW-0560">Oxidoreductase</keyword>
<comment type="subunit">
    <text evidence="4">Homodimer. Part of the 2-oxoglutarate dehydrogenase (OGDH) complex composed of E1 (2-oxoglutarate dehydrogenase), E2 (dihydrolipoamide succinyltransferase) and E3 (dihydrolipoamide dehydrogenase); the complex contains multiple copies of the three enzymatic components (E1, E2 and E3).</text>
</comment>
<evidence type="ECO:0000313" key="13">
    <source>
        <dbReference type="EMBL" id="MBK6009089.1"/>
    </source>
</evidence>
<feature type="domain" description="Transketolase-like pyrimidine-binding" evidence="12">
    <location>
        <begin position="603"/>
        <end position="800"/>
    </location>
</feature>
<dbReference type="InterPro" id="IPR042179">
    <property type="entry name" value="KGD_C_sf"/>
</dbReference>
<dbReference type="RefSeq" id="WP_201177394.1">
    <property type="nucleotide sequence ID" value="NZ_JAEPWM010000014.1"/>
</dbReference>
<dbReference type="GO" id="GO:0006099">
    <property type="term" value="P:tricarboxylic acid cycle"/>
    <property type="evidence" value="ECO:0007669"/>
    <property type="project" value="TreeGrafter"/>
</dbReference>
<dbReference type="Gene3D" id="3.40.50.970">
    <property type="match status" value="1"/>
</dbReference>
<comment type="function">
    <text evidence="2">E1 component of the 2-oxoglutarate dehydrogenase (OGDH) complex which catalyzes the decarboxylation of 2-oxoglutarate, the first step in the conversion of 2-oxoglutarate to succinyl-CoA and CO(2).</text>
</comment>
<comment type="cofactor">
    <cofactor evidence="1">
        <name>thiamine diphosphate</name>
        <dbReference type="ChEBI" id="CHEBI:58937"/>
    </cofactor>
</comment>
<dbReference type="Pfam" id="PF16870">
    <property type="entry name" value="OxoGdeHyase_C"/>
    <property type="match status" value="1"/>
</dbReference>
<dbReference type="GO" id="GO:0045252">
    <property type="term" value="C:oxoglutarate dehydrogenase complex"/>
    <property type="evidence" value="ECO:0007669"/>
    <property type="project" value="TreeGrafter"/>
</dbReference>
<dbReference type="InterPro" id="IPR031717">
    <property type="entry name" value="ODO-1/KGD_C"/>
</dbReference>
<dbReference type="Gene3D" id="3.40.50.11610">
    <property type="entry name" value="Multifunctional 2-oxoglutarate metabolism enzyme, C-terminal domain"/>
    <property type="match status" value="1"/>
</dbReference>
<sequence length="956" mass="106177">MSDHSSVYTAYQGNSYLFGGNAPYVEEMYENYLANPGSVPDHWREYFDALQHVPAVDGSNAKDVPHLPVVNAFAQRAKQGGTKVVIAGGADLELARKRTAVQQLIAAYRNVGVRWADVDPLKRDVRENIPELEPSFYGFTDADQEAVFNTSNTFFGKESMSLRELINALRETYCGTIGAEFMYISDQNRKRWWQQKLESIRSKPNFDAEKKRHILDRLTAAEGLERFLHTKYVGQKRFSLEGGESFIASMDELVQQAGAKGVQEVVIGMAHRGRLNVLVNTLGKMPADLFAEFEHTAPEDLPAGDVKYHQGFSSDVSTPGGPVHLSLAFNPSHLEIVNPVVEGSARARMDRRGDDQGKQVLPVLVHGDAAIAGQGVVQETLALAETRGYFTGGTVHIVINNQIGFTTSDPRDSRSTLYCTDVVKMIEAPVLHVNGDDPEAVVLATQLALEYRQEFAKDVVVDIVCFRKLGHNEQDTPALTQPLMYKKIAAHPGTRRLYADKLAAQGLGDTLGDDMVKAYRAAMDAGKHTVDPVLSNFKSKYAVDWAPFLGKKWTDAADTAIPLAEWKRLAERITTVPQNFTVHPLVRKVLEDRAAMGRGEVNVDWGMGEHMAFASLVASGYPVRLSGEDVGRGTFVHRHAVLHDQNRERWDVGTYVPLEHVADNQAPFVVIDSILSEEAVLGFEYGYASNDPNTLVIWEAQFGDFANGAQVVIDQFIASGEVKWGRVNGITLMLPHGYEGQGPEHSSARLERFMQLSADANMQVCQPTTASQIFHLLRRQMVRNLRKPLVIMTPKSLLRNKDATSPLAEFTKGTFQTVIPENKELKADRVKRLVVCSGKVYYDLAKKREEKGADDVAIIRVEQLYPFPHKAFAAELKKYPNVTDIVWCQDEPQNQGAWFFIQHNIHENMQEGQKLGYAGRAASASPAVGYSHLHTEQQKALVDAAFAKLKGFVLSK</sequence>
<dbReference type="Pfam" id="PF16078">
    <property type="entry name" value="2-oxogl_dehyd_N"/>
    <property type="match status" value="1"/>
</dbReference>
<dbReference type="InterPro" id="IPR029061">
    <property type="entry name" value="THDP-binding"/>
</dbReference>
<keyword evidence="14" id="KW-1185">Reference proteome</keyword>
<evidence type="ECO:0000256" key="9">
    <source>
        <dbReference type="ARBA" id="ARBA00023152"/>
    </source>
</evidence>
<dbReference type="PANTHER" id="PTHR23152">
    <property type="entry name" value="2-OXOGLUTARATE DEHYDROGENASE"/>
    <property type="match status" value="1"/>
</dbReference>
<dbReference type="EC" id="1.2.4.2" evidence="5"/>
<dbReference type="SMART" id="SM00861">
    <property type="entry name" value="Transket_pyr"/>
    <property type="match status" value="1"/>
</dbReference>
<dbReference type="Proteomes" id="UP000630528">
    <property type="component" value="Unassembled WGS sequence"/>
</dbReference>
<dbReference type="FunFam" id="3.40.50.12470:FF:000009">
    <property type="entry name" value="2-oxoglutarate dehydrogenase E1 component"/>
    <property type="match status" value="1"/>
</dbReference>
<evidence type="ECO:0000256" key="2">
    <source>
        <dbReference type="ARBA" id="ARBA00003906"/>
    </source>
</evidence>
<dbReference type="NCBIfam" id="TIGR00239">
    <property type="entry name" value="2oxo_dh_E1"/>
    <property type="match status" value="1"/>
</dbReference>
<evidence type="ECO:0000256" key="10">
    <source>
        <dbReference type="ARBA" id="ARBA00030680"/>
    </source>
</evidence>
<accession>A0A934TWQ9</accession>
<name>A0A934TWQ9_9BURK</name>
<dbReference type="NCBIfam" id="NF008907">
    <property type="entry name" value="PRK12270.1"/>
    <property type="match status" value="1"/>
</dbReference>
<dbReference type="EMBL" id="JAEPWM010000014">
    <property type="protein sequence ID" value="MBK6009089.1"/>
    <property type="molecule type" value="Genomic_DNA"/>
</dbReference>
<evidence type="ECO:0000256" key="1">
    <source>
        <dbReference type="ARBA" id="ARBA00001964"/>
    </source>
</evidence>
<dbReference type="Gene3D" id="1.10.287.1150">
    <property type="entry name" value="TPP helical domain"/>
    <property type="match status" value="1"/>
</dbReference>
<comment type="caution">
    <text evidence="13">The sequence shown here is derived from an EMBL/GenBank/DDBJ whole genome shotgun (WGS) entry which is preliminary data.</text>
</comment>
<keyword evidence="8" id="KW-0786">Thiamine pyrophosphate</keyword>
<gene>
    <name evidence="13" type="ORF">JJB11_23575</name>
</gene>
<dbReference type="InterPro" id="IPR032106">
    <property type="entry name" value="2-oxogl_dehyd_N"/>
</dbReference>
<organism evidence="13 14">
    <name type="scientific">Ramlibacter ginsenosidimutans</name>
    <dbReference type="NCBI Taxonomy" id="502333"/>
    <lineage>
        <taxon>Bacteria</taxon>
        <taxon>Pseudomonadati</taxon>
        <taxon>Pseudomonadota</taxon>
        <taxon>Betaproteobacteria</taxon>
        <taxon>Burkholderiales</taxon>
        <taxon>Comamonadaceae</taxon>
        <taxon>Ramlibacter</taxon>
    </lineage>
</organism>
<evidence type="ECO:0000256" key="11">
    <source>
        <dbReference type="ARBA" id="ARBA00051911"/>
    </source>
</evidence>
<evidence type="ECO:0000313" key="14">
    <source>
        <dbReference type="Proteomes" id="UP000630528"/>
    </source>
</evidence>
<dbReference type="InterPro" id="IPR005475">
    <property type="entry name" value="Transketolase-like_Pyr-bd"/>
</dbReference>
<dbReference type="GO" id="GO:0006096">
    <property type="term" value="P:glycolytic process"/>
    <property type="evidence" value="ECO:0007669"/>
    <property type="project" value="UniProtKB-KW"/>
</dbReference>
<proteinExistence type="inferred from homology"/>
<dbReference type="GO" id="GO:0005829">
    <property type="term" value="C:cytosol"/>
    <property type="evidence" value="ECO:0007669"/>
    <property type="project" value="TreeGrafter"/>
</dbReference>
<dbReference type="NCBIfam" id="NF006914">
    <property type="entry name" value="PRK09404.1"/>
    <property type="match status" value="1"/>
</dbReference>
<evidence type="ECO:0000256" key="3">
    <source>
        <dbReference type="ARBA" id="ARBA00006936"/>
    </source>
</evidence>
<evidence type="ECO:0000256" key="7">
    <source>
        <dbReference type="ARBA" id="ARBA00023002"/>
    </source>
</evidence>
<dbReference type="PANTHER" id="PTHR23152:SF4">
    <property type="entry name" value="2-OXOADIPATE DEHYDROGENASE COMPLEX COMPONENT E1"/>
    <property type="match status" value="1"/>
</dbReference>
<keyword evidence="9" id="KW-0324">Glycolysis</keyword>
<evidence type="ECO:0000256" key="6">
    <source>
        <dbReference type="ARBA" id="ARBA00013321"/>
    </source>
</evidence>
<evidence type="ECO:0000259" key="12">
    <source>
        <dbReference type="SMART" id="SM00861"/>
    </source>
</evidence>
<dbReference type="Pfam" id="PF00676">
    <property type="entry name" value="E1_dh"/>
    <property type="match status" value="1"/>
</dbReference>
<dbReference type="AlphaFoldDB" id="A0A934TWQ9"/>
<dbReference type="SUPFAM" id="SSF52518">
    <property type="entry name" value="Thiamin diphosphate-binding fold (THDP-binding)"/>
    <property type="match status" value="2"/>
</dbReference>
<dbReference type="PIRSF" id="PIRSF000157">
    <property type="entry name" value="Oxoglu_dh_E1"/>
    <property type="match status" value="1"/>
</dbReference>
<comment type="similarity">
    <text evidence="3">Belongs to the alpha-ketoglutarate dehydrogenase family.</text>
</comment>
<dbReference type="FunFam" id="1.10.287.1150:FF:000004">
    <property type="entry name" value="2-oxoglutarate dehydrogenase E1 component"/>
    <property type="match status" value="1"/>
</dbReference>
<protein>
    <recommendedName>
        <fullName evidence="6">2-oxoglutarate dehydrogenase E1 component</fullName>
        <ecNumber evidence="5">1.2.4.2</ecNumber>
    </recommendedName>
    <alternativeName>
        <fullName evidence="10">Alpha-ketoglutarate dehydrogenase</fullName>
    </alternativeName>
</protein>